<protein>
    <recommendedName>
        <fullName evidence="10">Trophoblast glycoprotein-like</fullName>
    </recommendedName>
</protein>
<evidence type="ECO:0000313" key="8">
    <source>
        <dbReference type="EMBL" id="KAJ8289318.1"/>
    </source>
</evidence>
<evidence type="ECO:0000313" key="9">
    <source>
        <dbReference type="Proteomes" id="UP001152803"/>
    </source>
</evidence>
<keyword evidence="3" id="KW-0677">Repeat</keyword>
<dbReference type="SMART" id="SM00369">
    <property type="entry name" value="LRR_TYP"/>
    <property type="match status" value="5"/>
</dbReference>
<reference evidence="8" key="1">
    <citation type="journal article" date="2023" name="Science">
        <title>Genome structures resolve the early diversification of teleost fishes.</title>
        <authorList>
            <person name="Parey E."/>
            <person name="Louis A."/>
            <person name="Montfort J."/>
            <person name="Bouchez O."/>
            <person name="Roques C."/>
            <person name="Iampietro C."/>
            <person name="Lluch J."/>
            <person name="Castinel A."/>
            <person name="Donnadieu C."/>
            <person name="Desvignes T."/>
            <person name="Floi Bucao C."/>
            <person name="Jouanno E."/>
            <person name="Wen M."/>
            <person name="Mejri S."/>
            <person name="Dirks R."/>
            <person name="Jansen H."/>
            <person name="Henkel C."/>
            <person name="Chen W.J."/>
            <person name="Zahm M."/>
            <person name="Cabau C."/>
            <person name="Klopp C."/>
            <person name="Thompson A.W."/>
            <person name="Robinson-Rechavi M."/>
            <person name="Braasch I."/>
            <person name="Lecointre G."/>
            <person name="Bobe J."/>
            <person name="Postlethwait J.H."/>
            <person name="Berthelot C."/>
            <person name="Roest Crollius H."/>
            <person name="Guiguen Y."/>
        </authorList>
    </citation>
    <scope>NUCLEOTIDE SEQUENCE</scope>
    <source>
        <strain evidence="8">Concon-B</strain>
    </source>
</reference>
<dbReference type="PROSITE" id="PS51450">
    <property type="entry name" value="LRR"/>
    <property type="match status" value="1"/>
</dbReference>
<dbReference type="PANTHER" id="PTHR24364:SF22">
    <property type="entry name" value="TROPHOBLAST GLYCOPROTEIN A-RELATED"/>
    <property type="match status" value="1"/>
</dbReference>
<evidence type="ECO:0000256" key="2">
    <source>
        <dbReference type="ARBA" id="ARBA00022729"/>
    </source>
</evidence>
<dbReference type="EMBL" id="JAFJMO010000001">
    <property type="protein sequence ID" value="KAJ8289318.1"/>
    <property type="molecule type" value="Genomic_DNA"/>
</dbReference>
<dbReference type="InterPro" id="IPR001611">
    <property type="entry name" value="Leu-rich_rpt"/>
</dbReference>
<name>A0A9Q1I9Y2_CONCO</name>
<dbReference type="PANTHER" id="PTHR24364">
    <property type="entry name" value="LP06937P"/>
    <property type="match status" value="1"/>
</dbReference>
<evidence type="ECO:0000256" key="4">
    <source>
        <dbReference type="SAM" id="Phobius"/>
    </source>
</evidence>
<keyword evidence="9" id="KW-1185">Reference proteome</keyword>
<dbReference type="OrthoDB" id="8861968at2759"/>
<proteinExistence type="predicted"/>
<dbReference type="SMART" id="SM00013">
    <property type="entry name" value="LRRNT"/>
    <property type="match status" value="1"/>
</dbReference>
<evidence type="ECO:0000256" key="1">
    <source>
        <dbReference type="ARBA" id="ARBA00022614"/>
    </source>
</evidence>
<dbReference type="AlphaFoldDB" id="A0A9Q1I9Y2"/>
<dbReference type="SMART" id="SM00082">
    <property type="entry name" value="LRRCT"/>
    <property type="match status" value="1"/>
</dbReference>
<dbReference type="Proteomes" id="UP001152803">
    <property type="component" value="Unassembled WGS sequence"/>
</dbReference>
<dbReference type="InterPro" id="IPR003591">
    <property type="entry name" value="Leu-rich_rpt_typical-subtyp"/>
</dbReference>
<dbReference type="InterPro" id="IPR032675">
    <property type="entry name" value="LRR_dom_sf"/>
</dbReference>
<keyword evidence="4" id="KW-0812">Transmembrane</keyword>
<organism evidence="8 9">
    <name type="scientific">Conger conger</name>
    <name type="common">Conger eel</name>
    <name type="synonym">Muraena conger</name>
    <dbReference type="NCBI Taxonomy" id="82655"/>
    <lineage>
        <taxon>Eukaryota</taxon>
        <taxon>Metazoa</taxon>
        <taxon>Chordata</taxon>
        <taxon>Craniata</taxon>
        <taxon>Vertebrata</taxon>
        <taxon>Euteleostomi</taxon>
        <taxon>Actinopterygii</taxon>
        <taxon>Neopterygii</taxon>
        <taxon>Teleostei</taxon>
        <taxon>Anguilliformes</taxon>
        <taxon>Congridae</taxon>
        <taxon>Conger</taxon>
    </lineage>
</organism>
<dbReference type="InterPro" id="IPR000372">
    <property type="entry name" value="LRRNT"/>
</dbReference>
<feature type="transmembrane region" description="Helical" evidence="4">
    <location>
        <begin position="306"/>
        <end position="326"/>
    </location>
</feature>
<keyword evidence="1" id="KW-0433">Leucine-rich repeat</keyword>
<evidence type="ECO:0000259" key="6">
    <source>
        <dbReference type="SMART" id="SM00013"/>
    </source>
</evidence>
<dbReference type="FunFam" id="3.80.10.10:FF:000082">
    <property type="entry name" value="Leucine-rich repeat-containing 24"/>
    <property type="match status" value="1"/>
</dbReference>
<evidence type="ECO:0000256" key="3">
    <source>
        <dbReference type="ARBA" id="ARBA00022737"/>
    </source>
</evidence>
<dbReference type="GO" id="GO:0090090">
    <property type="term" value="P:negative regulation of canonical Wnt signaling pathway"/>
    <property type="evidence" value="ECO:0007669"/>
    <property type="project" value="TreeGrafter"/>
</dbReference>
<feature type="domain" description="LRRCT" evidence="7">
    <location>
        <begin position="238"/>
        <end position="290"/>
    </location>
</feature>
<dbReference type="Gene3D" id="3.80.10.10">
    <property type="entry name" value="Ribonuclease Inhibitor"/>
    <property type="match status" value="1"/>
</dbReference>
<dbReference type="SUPFAM" id="SSF52058">
    <property type="entry name" value="L domain-like"/>
    <property type="match status" value="1"/>
</dbReference>
<dbReference type="InterPro" id="IPR000483">
    <property type="entry name" value="Cys-rich_flank_reg_C"/>
</dbReference>
<keyword evidence="4" id="KW-1133">Transmembrane helix</keyword>
<sequence length="370" mass="39207">MLGAVQSAILCALVCASSARAACPAPCECSEAAQTVKCVSKDLREIPAGIPGYTRNLFILGNQITRIGPESFKGLENVTNLSLSNNRIAQLESGAFGGLHSLRSLDLSGNELRELQPGALTVPAPLRDLNLSQALHSRSALPALAWALRGGVFGGLAQLDLSANGLVLLPSAMFLPLGALRRLLLANNSLVALQNGSLLGLERLAWLDLSLNGFRTFRKEALGELDRLGGARLLLGGNPLACVCGAEDFADWLNGSYARVADGDRLVCASPPEMHNTTLRTLGGRDLGCHGDGAGEGAELALQTSYAFLGVVLGLVGVVFLCVLYLNRTGIKKWVTDLREACRDVLEGYHYRYEIDSDPRLGPPPSSAHL</sequence>
<keyword evidence="4" id="KW-0472">Membrane</keyword>
<dbReference type="InterPro" id="IPR052286">
    <property type="entry name" value="Wnt_signaling_inhibitor"/>
</dbReference>
<evidence type="ECO:0000259" key="7">
    <source>
        <dbReference type="SMART" id="SM00082"/>
    </source>
</evidence>
<accession>A0A9Q1I9Y2</accession>
<dbReference type="GO" id="GO:0005886">
    <property type="term" value="C:plasma membrane"/>
    <property type="evidence" value="ECO:0007669"/>
    <property type="project" value="TreeGrafter"/>
</dbReference>
<evidence type="ECO:0000256" key="5">
    <source>
        <dbReference type="SAM" id="SignalP"/>
    </source>
</evidence>
<feature type="signal peptide" evidence="5">
    <location>
        <begin position="1"/>
        <end position="21"/>
    </location>
</feature>
<feature type="domain" description="LRRNT" evidence="6">
    <location>
        <begin position="22"/>
        <end position="56"/>
    </location>
</feature>
<keyword evidence="2 5" id="KW-0732">Signal</keyword>
<dbReference type="Pfam" id="PF13855">
    <property type="entry name" value="LRR_8"/>
    <property type="match status" value="2"/>
</dbReference>
<evidence type="ECO:0008006" key="10">
    <source>
        <dbReference type="Google" id="ProtNLM"/>
    </source>
</evidence>
<comment type="caution">
    <text evidence="8">The sequence shown here is derived from an EMBL/GenBank/DDBJ whole genome shotgun (WGS) entry which is preliminary data.</text>
</comment>
<gene>
    <name evidence="8" type="ORF">COCON_G00019770</name>
</gene>
<feature type="chain" id="PRO_5040209376" description="Trophoblast glycoprotein-like" evidence="5">
    <location>
        <begin position="22"/>
        <end position="370"/>
    </location>
</feature>